<sequence>MSGDTEAWIMKELRQPLDLDAFAAAIPNQEVAAQVYAASLLAIEVDTPHERAYLAELAQKTGLTATVVQNIQQTLGVKV</sequence>
<organism evidence="1 2">
    <name type="scientific">Candidatus Thiodictyon syntrophicum</name>
    <dbReference type="NCBI Taxonomy" id="1166950"/>
    <lineage>
        <taxon>Bacteria</taxon>
        <taxon>Pseudomonadati</taxon>
        <taxon>Pseudomonadota</taxon>
        <taxon>Gammaproteobacteria</taxon>
        <taxon>Chromatiales</taxon>
        <taxon>Chromatiaceae</taxon>
        <taxon>Thiodictyon</taxon>
    </lineage>
</organism>
<evidence type="ECO:0000313" key="1">
    <source>
        <dbReference type="EMBL" id="AUB80716.1"/>
    </source>
</evidence>
<reference evidence="1 2" key="1">
    <citation type="submission" date="2017-03" db="EMBL/GenBank/DDBJ databases">
        <title>Complete genome sequence of Candidatus 'Thiodictyon syntrophicum' sp. nov. strain Cad16T, a photolithoautotroph purple sulfur bacterium isolated from an alpine meromictic lake.</title>
        <authorList>
            <person name="Luedin S.M."/>
            <person name="Pothier J.F."/>
            <person name="Danza F."/>
            <person name="Storelli N."/>
            <person name="Wittwer M."/>
            <person name="Tonolla M."/>
        </authorList>
    </citation>
    <scope>NUCLEOTIDE SEQUENCE [LARGE SCALE GENOMIC DNA]</scope>
    <source>
        <strain evidence="1 2">Cad16T</strain>
    </source>
</reference>
<gene>
    <name evidence="1" type="ORF">THSYN_06960</name>
</gene>
<keyword evidence="2" id="KW-1185">Reference proteome</keyword>
<dbReference type="SUPFAM" id="SSF158682">
    <property type="entry name" value="TerB-like"/>
    <property type="match status" value="1"/>
</dbReference>
<dbReference type="InterPro" id="IPR007486">
    <property type="entry name" value="YebE"/>
</dbReference>
<dbReference type="Pfam" id="PF04391">
    <property type="entry name" value="DUF533"/>
    <property type="match status" value="1"/>
</dbReference>
<accession>A0A2K8U547</accession>
<protein>
    <recommendedName>
        <fullName evidence="3">DUF533 domain-containing protein</fullName>
    </recommendedName>
</protein>
<dbReference type="InterPro" id="IPR029024">
    <property type="entry name" value="TerB-like"/>
</dbReference>
<dbReference type="AlphaFoldDB" id="A0A2K8U547"/>
<evidence type="ECO:0008006" key="3">
    <source>
        <dbReference type="Google" id="ProtNLM"/>
    </source>
</evidence>
<proteinExistence type="predicted"/>
<evidence type="ECO:0000313" key="2">
    <source>
        <dbReference type="Proteomes" id="UP000232638"/>
    </source>
</evidence>
<dbReference type="RefSeq" id="WP_236848809.1">
    <property type="nucleotide sequence ID" value="NZ_CP020370.1"/>
</dbReference>
<dbReference type="KEGG" id="tsy:THSYN_06960"/>
<dbReference type="EMBL" id="CP020370">
    <property type="protein sequence ID" value="AUB80716.1"/>
    <property type="molecule type" value="Genomic_DNA"/>
</dbReference>
<name>A0A2K8U547_9GAMM</name>
<dbReference type="Proteomes" id="UP000232638">
    <property type="component" value="Chromosome"/>
</dbReference>